<proteinExistence type="inferred from homology"/>
<feature type="compositionally biased region" description="Basic and acidic residues" evidence="3">
    <location>
        <begin position="109"/>
        <end position="118"/>
    </location>
</feature>
<feature type="region of interest" description="Disordered" evidence="3">
    <location>
        <begin position="1"/>
        <end position="122"/>
    </location>
</feature>
<keyword evidence="6" id="KW-1185">Reference proteome</keyword>
<reference evidence="5" key="1">
    <citation type="submission" date="2022-07" db="EMBL/GenBank/DDBJ databases">
        <title>Genome Sequence of Xylaria arbuscula.</title>
        <authorList>
            <person name="Buettner E."/>
        </authorList>
    </citation>
    <scope>NUCLEOTIDE SEQUENCE</scope>
    <source>
        <strain evidence="5">VT107</strain>
    </source>
</reference>
<organism evidence="5 6">
    <name type="scientific">Xylaria arbuscula</name>
    <dbReference type="NCBI Taxonomy" id="114810"/>
    <lineage>
        <taxon>Eukaryota</taxon>
        <taxon>Fungi</taxon>
        <taxon>Dikarya</taxon>
        <taxon>Ascomycota</taxon>
        <taxon>Pezizomycotina</taxon>
        <taxon>Sordariomycetes</taxon>
        <taxon>Xylariomycetidae</taxon>
        <taxon>Xylariales</taxon>
        <taxon>Xylariaceae</taxon>
        <taxon>Xylaria</taxon>
    </lineage>
</organism>
<evidence type="ECO:0000256" key="1">
    <source>
        <dbReference type="ARBA" id="ARBA00010465"/>
    </source>
</evidence>
<feature type="compositionally biased region" description="Basic residues" evidence="3">
    <location>
        <begin position="77"/>
        <end position="86"/>
    </location>
</feature>
<protein>
    <recommendedName>
        <fullName evidence="2">SWR1-complex protein 5</fullName>
    </recommendedName>
</protein>
<evidence type="ECO:0000313" key="6">
    <source>
        <dbReference type="Proteomes" id="UP001148614"/>
    </source>
</evidence>
<comment type="similarity">
    <text evidence="1">Belongs to the SWC5 family.</text>
</comment>
<dbReference type="InterPro" id="IPR027124">
    <property type="entry name" value="Swc5/CFDP1/2"/>
</dbReference>
<dbReference type="PANTHER" id="PTHR48407:SF1">
    <property type="entry name" value="CRANIOFACIAL DEVELOPMENT PROTEIN 1"/>
    <property type="match status" value="1"/>
</dbReference>
<name>A0A9W8NDL0_9PEZI</name>
<evidence type="ECO:0000256" key="2">
    <source>
        <dbReference type="ARBA" id="ARBA00019138"/>
    </source>
</evidence>
<dbReference type="VEuPathDB" id="FungiDB:F4678DRAFT_210315"/>
<gene>
    <name evidence="5" type="ORF">NPX13_g5483</name>
</gene>
<dbReference type="EMBL" id="JANPWZ010000867">
    <property type="protein sequence ID" value="KAJ3571136.1"/>
    <property type="molecule type" value="Genomic_DNA"/>
</dbReference>
<sequence length="336" mass="36988">MAPEPIIDEDDYASEEDSDFAPGGATADHGLGSGSESESEASLDRSTTAAKPKRKRTSAEAVEGDFENSGDETIIRKGQKRQKKAKRTDGDIEEDEGGEGGLIKTRSQRALEKAERKSHAVTGPVTINVDDVWAQMTAAPVIPSRNDAELENSQLPRLEGAGGNEGTATAVLKNSDDADASDMIKIKRTYNFAGKVHTEEKLVARDSAEAKLYLASQDPKLTEAENENEQQKRKPRKAFRSLFEPVIEGLSQRGDLKLGMSIRLELREQQAKAKKLNVVEKSRMDWAGFVDKEGIKDELELAGKSKESYVSRQDFLRRVEAKKEEEARRARIAGRG</sequence>
<feature type="domain" description="BCNT-C" evidence="4">
    <location>
        <begin position="256"/>
        <end position="336"/>
    </location>
</feature>
<dbReference type="Proteomes" id="UP001148614">
    <property type="component" value="Unassembled WGS sequence"/>
</dbReference>
<dbReference type="GO" id="GO:0000812">
    <property type="term" value="C:Swr1 complex"/>
    <property type="evidence" value="ECO:0007669"/>
    <property type="project" value="TreeGrafter"/>
</dbReference>
<evidence type="ECO:0000256" key="3">
    <source>
        <dbReference type="SAM" id="MobiDB-lite"/>
    </source>
</evidence>
<dbReference type="PANTHER" id="PTHR48407">
    <property type="entry name" value="CRANIOFACIAL DEVELOPMENT PROTEIN 1"/>
    <property type="match status" value="1"/>
</dbReference>
<evidence type="ECO:0000259" key="4">
    <source>
        <dbReference type="PROSITE" id="PS51279"/>
    </source>
</evidence>
<dbReference type="AlphaFoldDB" id="A0A9W8NDL0"/>
<accession>A0A9W8NDL0</accession>
<dbReference type="Pfam" id="PF07572">
    <property type="entry name" value="BCNT"/>
    <property type="match status" value="1"/>
</dbReference>
<dbReference type="PROSITE" id="PS51279">
    <property type="entry name" value="BCNT_C"/>
    <property type="match status" value="1"/>
</dbReference>
<dbReference type="InterPro" id="IPR011421">
    <property type="entry name" value="BCNT-C"/>
</dbReference>
<evidence type="ECO:0000313" key="5">
    <source>
        <dbReference type="EMBL" id="KAJ3571136.1"/>
    </source>
</evidence>
<comment type="caution">
    <text evidence="5">The sequence shown here is derived from an EMBL/GenBank/DDBJ whole genome shotgun (WGS) entry which is preliminary data.</text>
</comment>
<feature type="compositionally biased region" description="Acidic residues" evidence="3">
    <location>
        <begin position="1"/>
        <end position="19"/>
    </location>
</feature>